<reference evidence="3 4" key="1">
    <citation type="submission" date="2024-10" db="EMBL/GenBank/DDBJ databases">
        <title>Updated reference genomes for cyclostephanoid diatoms.</title>
        <authorList>
            <person name="Roberts W.R."/>
            <person name="Alverson A.J."/>
        </authorList>
    </citation>
    <scope>NUCLEOTIDE SEQUENCE [LARGE SCALE GENOMIC DNA]</scope>
    <source>
        <strain evidence="3 4">AJA010-31</strain>
    </source>
</reference>
<keyword evidence="4" id="KW-1185">Reference proteome</keyword>
<feature type="chain" id="PRO_5044777404" evidence="2">
    <location>
        <begin position="28"/>
        <end position="122"/>
    </location>
</feature>
<keyword evidence="1" id="KW-0472">Membrane</keyword>
<dbReference type="EMBL" id="JALLPJ020000739">
    <property type="protein sequence ID" value="KAL3784093.1"/>
    <property type="molecule type" value="Genomic_DNA"/>
</dbReference>
<name>A0ABD3P7T9_9STRA</name>
<feature type="transmembrane region" description="Helical" evidence="1">
    <location>
        <begin position="100"/>
        <end position="121"/>
    </location>
</feature>
<evidence type="ECO:0000256" key="2">
    <source>
        <dbReference type="SAM" id="SignalP"/>
    </source>
</evidence>
<keyword evidence="1" id="KW-1133">Transmembrane helix</keyword>
<sequence length="122" mass="13015">MKQELSHCLLIPLLISVLTITAAPVSAFGVPSSAILPSVSKAFTDNREVASRLFESQNEESDKVAIGSSEYYQGFMNRSLNEEPSERVTGDAILGPTFKFVGGFAAILAVLTFGFLASNGLI</sequence>
<organism evidence="3 4">
    <name type="scientific">Cyclotella atomus</name>
    <dbReference type="NCBI Taxonomy" id="382360"/>
    <lineage>
        <taxon>Eukaryota</taxon>
        <taxon>Sar</taxon>
        <taxon>Stramenopiles</taxon>
        <taxon>Ochrophyta</taxon>
        <taxon>Bacillariophyta</taxon>
        <taxon>Coscinodiscophyceae</taxon>
        <taxon>Thalassiosirophycidae</taxon>
        <taxon>Stephanodiscales</taxon>
        <taxon>Stephanodiscaceae</taxon>
        <taxon>Cyclotella</taxon>
    </lineage>
</organism>
<evidence type="ECO:0000256" key="1">
    <source>
        <dbReference type="SAM" id="Phobius"/>
    </source>
</evidence>
<evidence type="ECO:0000313" key="3">
    <source>
        <dbReference type="EMBL" id="KAL3784093.1"/>
    </source>
</evidence>
<dbReference type="Proteomes" id="UP001530400">
    <property type="component" value="Unassembled WGS sequence"/>
</dbReference>
<gene>
    <name evidence="3" type="ORF">ACHAWO_007347</name>
</gene>
<accession>A0ABD3P7T9</accession>
<protein>
    <submittedName>
        <fullName evidence="3">Uncharacterized protein</fullName>
    </submittedName>
</protein>
<evidence type="ECO:0000313" key="4">
    <source>
        <dbReference type="Proteomes" id="UP001530400"/>
    </source>
</evidence>
<comment type="caution">
    <text evidence="3">The sequence shown here is derived from an EMBL/GenBank/DDBJ whole genome shotgun (WGS) entry which is preliminary data.</text>
</comment>
<keyword evidence="2" id="KW-0732">Signal</keyword>
<proteinExistence type="predicted"/>
<dbReference type="AlphaFoldDB" id="A0ABD3P7T9"/>
<keyword evidence="1" id="KW-0812">Transmembrane</keyword>
<feature type="signal peptide" evidence="2">
    <location>
        <begin position="1"/>
        <end position="27"/>
    </location>
</feature>